<dbReference type="KEGG" id="ypac:CEW88_15490"/>
<proteinExistence type="predicted"/>
<name>A0A2U8HH17_9RHOB</name>
<protein>
    <submittedName>
        <fullName evidence="1">Uncharacterized protein</fullName>
    </submittedName>
</protein>
<dbReference type="EMBL" id="CP022190">
    <property type="protein sequence ID" value="AWI85153.1"/>
    <property type="molecule type" value="Genomic_DNA"/>
</dbReference>
<accession>A0A2U8HH17</accession>
<evidence type="ECO:0000313" key="1">
    <source>
        <dbReference type="EMBL" id="AWI85153.1"/>
    </source>
</evidence>
<gene>
    <name evidence="1" type="ORF">CEW88_15490</name>
</gene>
<sequence>MFMPKLHLAVDNTGAQPAARTPRQSRPKILDRFAVRVTAPEVWCRFLHAEFRNPEEVAAHFEVRFSTACNWWNATNRPSADKVLIAMVEHGAALSSALQAEIGERRAA</sequence>
<evidence type="ECO:0000313" key="2">
    <source>
        <dbReference type="Proteomes" id="UP000244915"/>
    </source>
</evidence>
<dbReference type="AlphaFoldDB" id="A0A2U8HH17"/>
<organism evidence="1 2">
    <name type="scientific">Alloyangia pacifica</name>
    <dbReference type="NCBI Taxonomy" id="311180"/>
    <lineage>
        <taxon>Bacteria</taxon>
        <taxon>Pseudomonadati</taxon>
        <taxon>Pseudomonadota</taxon>
        <taxon>Alphaproteobacteria</taxon>
        <taxon>Rhodobacterales</taxon>
        <taxon>Roseobacteraceae</taxon>
        <taxon>Alloyangia</taxon>
    </lineage>
</organism>
<dbReference type="Proteomes" id="UP000244915">
    <property type="component" value="Chromosome 2"/>
</dbReference>
<reference evidence="1 2" key="1">
    <citation type="submission" date="2017-06" db="EMBL/GenBank/DDBJ databases">
        <title>Yangia sp. YSBP01 complete genome sequence.</title>
        <authorList>
            <person name="Woo J.-H."/>
            <person name="Kim H.-S."/>
        </authorList>
    </citation>
    <scope>NUCLEOTIDE SEQUENCE [LARGE SCALE GENOMIC DNA]</scope>
    <source>
        <strain evidence="1 2">YSBP01</strain>
    </source>
</reference>